<sequence length="73" mass="7603">VRRGASYHGIALNVCNDLGPFQRINPCGYPGLEMTRLKDLAAVEAVGVAAEGLLPHLLRRLYGVGPAGCAGGE</sequence>
<feature type="domain" description="BPL/LPL catalytic" evidence="1">
    <location>
        <begin position="1"/>
        <end position="69"/>
    </location>
</feature>
<accession>T0ZGM9</accession>
<dbReference type="PROSITE" id="PS51733">
    <property type="entry name" value="BPL_LPL_CATALYTIC"/>
    <property type="match status" value="1"/>
</dbReference>
<protein>
    <submittedName>
        <fullName evidence="2">Lipoyltransferase</fullName>
    </submittedName>
</protein>
<dbReference type="EMBL" id="AUZX01011218">
    <property type="protein sequence ID" value="EQD43988.1"/>
    <property type="molecule type" value="Genomic_DNA"/>
</dbReference>
<evidence type="ECO:0000259" key="1">
    <source>
        <dbReference type="PROSITE" id="PS51733"/>
    </source>
</evidence>
<dbReference type="SUPFAM" id="SSF55681">
    <property type="entry name" value="Class II aaRS and biotin synthetases"/>
    <property type="match status" value="1"/>
</dbReference>
<dbReference type="GO" id="GO:0016740">
    <property type="term" value="F:transferase activity"/>
    <property type="evidence" value="ECO:0007669"/>
    <property type="project" value="UniProtKB-KW"/>
</dbReference>
<organism evidence="2">
    <name type="scientific">mine drainage metagenome</name>
    <dbReference type="NCBI Taxonomy" id="410659"/>
    <lineage>
        <taxon>unclassified sequences</taxon>
        <taxon>metagenomes</taxon>
        <taxon>ecological metagenomes</taxon>
    </lineage>
</organism>
<gene>
    <name evidence="2" type="ORF">B1A_15286</name>
</gene>
<dbReference type="InterPro" id="IPR004143">
    <property type="entry name" value="BPL_LPL_catalytic"/>
</dbReference>
<reference evidence="2" key="1">
    <citation type="submission" date="2013-08" db="EMBL/GenBank/DDBJ databases">
        <authorList>
            <person name="Mendez C."/>
            <person name="Richter M."/>
            <person name="Ferrer M."/>
            <person name="Sanchez J."/>
        </authorList>
    </citation>
    <scope>NUCLEOTIDE SEQUENCE</scope>
</reference>
<feature type="non-terminal residue" evidence="2">
    <location>
        <position position="1"/>
    </location>
</feature>
<dbReference type="InterPro" id="IPR045864">
    <property type="entry name" value="aa-tRNA-synth_II/BPL/LPL"/>
</dbReference>
<keyword evidence="2" id="KW-0808">Transferase</keyword>
<evidence type="ECO:0000313" key="2">
    <source>
        <dbReference type="EMBL" id="EQD43988.1"/>
    </source>
</evidence>
<dbReference type="AlphaFoldDB" id="T0ZGM9"/>
<proteinExistence type="predicted"/>
<name>T0ZGM9_9ZZZZ</name>
<reference evidence="2" key="2">
    <citation type="journal article" date="2014" name="ISME J.">
        <title>Microbial stratification in low pH oxic and suboxic macroscopic growths along an acid mine drainage.</title>
        <authorList>
            <person name="Mendez-Garcia C."/>
            <person name="Mesa V."/>
            <person name="Sprenger R.R."/>
            <person name="Richter M."/>
            <person name="Diez M.S."/>
            <person name="Solano J."/>
            <person name="Bargiela R."/>
            <person name="Golyshina O.V."/>
            <person name="Manteca A."/>
            <person name="Ramos J.L."/>
            <person name="Gallego J.R."/>
            <person name="Llorente I."/>
            <person name="Martins Dos Santos V.A."/>
            <person name="Jensen O.N."/>
            <person name="Pelaez A.I."/>
            <person name="Sanchez J."/>
            <person name="Ferrer M."/>
        </authorList>
    </citation>
    <scope>NUCLEOTIDE SEQUENCE</scope>
</reference>
<dbReference type="Gene3D" id="3.30.930.10">
    <property type="entry name" value="Bira Bifunctional Protein, Domain 2"/>
    <property type="match status" value="1"/>
</dbReference>
<comment type="caution">
    <text evidence="2">The sequence shown here is derived from an EMBL/GenBank/DDBJ whole genome shotgun (WGS) entry which is preliminary data.</text>
</comment>